<accession>A0A9K3LVD2</accession>
<reference evidence="5" key="2">
    <citation type="submission" date="2021-04" db="EMBL/GenBank/DDBJ databases">
        <authorList>
            <person name="Podell S."/>
        </authorList>
    </citation>
    <scope>NUCLEOTIDE SEQUENCE</scope>
    <source>
        <strain evidence="5">Hildebrandi</strain>
    </source>
</reference>
<evidence type="ECO:0000313" key="6">
    <source>
        <dbReference type="Proteomes" id="UP000693970"/>
    </source>
</evidence>
<feature type="region of interest" description="Disordered" evidence="3">
    <location>
        <begin position="531"/>
        <end position="591"/>
    </location>
</feature>
<evidence type="ECO:0000313" key="5">
    <source>
        <dbReference type="EMBL" id="KAG7368957.1"/>
    </source>
</evidence>
<dbReference type="GO" id="GO:0045132">
    <property type="term" value="P:meiotic chromosome segregation"/>
    <property type="evidence" value="ECO:0007669"/>
    <property type="project" value="InterPro"/>
</dbReference>
<protein>
    <submittedName>
        <fullName evidence="5">Shugoshin related kinetochore-attachment protein</fullName>
    </submittedName>
</protein>
<feature type="compositionally biased region" description="Polar residues" evidence="3">
    <location>
        <begin position="492"/>
        <end position="502"/>
    </location>
</feature>
<feature type="region of interest" description="Disordered" evidence="3">
    <location>
        <begin position="133"/>
        <end position="341"/>
    </location>
</feature>
<organism evidence="5 6">
    <name type="scientific">Nitzschia inconspicua</name>
    <dbReference type="NCBI Taxonomy" id="303405"/>
    <lineage>
        <taxon>Eukaryota</taxon>
        <taxon>Sar</taxon>
        <taxon>Stramenopiles</taxon>
        <taxon>Ochrophyta</taxon>
        <taxon>Bacillariophyta</taxon>
        <taxon>Bacillariophyceae</taxon>
        <taxon>Bacillariophycidae</taxon>
        <taxon>Bacillariales</taxon>
        <taxon>Bacillariaceae</taxon>
        <taxon>Nitzschia</taxon>
    </lineage>
</organism>
<feature type="compositionally biased region" description="Low complexity" evidence="3">
    <location>
        <begin position="42"/>
        <end position="52"/>
    </location>
</feature>
<dbReference type="EMBL" id="JAGRRH010000006">
    <property type="protein sequence ID" value="KAG7368957.1"/>
    <property type="molecule type" value="Genomic_DNA"/>
</dbReference>
<feature type="compositionally biased region" description="Basic and acidic residues" evidence="3">
    <location>
        <begin position="566"/>
        <end position="580"/>
    </location>
</feature>
<dbReference type="AlphaFoldDB" id="A0A9K3LVD2"/>
<dbReference type="GO" id="GO:0005634">
    <property type="term" value="C:nucleus"/>
    <property type="evidence" value="ECO:0007669"/>
    <property type="project" value="InterPro"/>
</dbReference>
<evidence type="ECO:0000256" key="3">
    <source>
        <dbReference type="SAM" id="MobiDB-lite"/>
    </source>
</evidence>
<comment type="caution">
    <text evidence="5">The sequence shown here is derived from an EMBL/GenBank/DDBJ whole genome shotgun (WGS) entry which is preliminary data.</text>
</comment>
<feature type="compositionally biased region" description="Polar residues" evidence="3">
    <location>
        <begin position="142"/>
        <end position="153"/>
    </location>
</feature>
<feature type="compositionally biased region" description="Polar residues" evidence="3">
    <location>
        <begin position="242"/>
        <end position="252"/>
    </location>
</feature>
<feature type="compositionally biased region" description="Polar residues" evidence="3">
    <location>
        <begin position="306"/>
        <end position="315"/>
    </location>
</feature>
<evidence type="ECO:0000256" key="2">
    <source>
        <dbReference type="ARBA" id="ARBA00022829"/>
    </source>
</evidence>
<dbReference type="GO" id="GO:0000775">
    <property type="term" value="C:chromosome, centromeric region"/>
    <property type="evidence" value="ECO:0007669"/>
    <property type="project" value="InterPro"/>
</dbReference>
<dbReference type="Proteomes" id="UP000693970">
    <property type="component" value="Unassembled WGS sequence"/>
</dbReference>
<sequence>MMKATGLKRGSRKKQQPQQDVMDNDDPVQRSVLAVKQPQPPMQQNQPVQQPQSLEKVQPRRRPNDEVAALTTKNYRLAKELADLRVRHRDECKNVTRLTMENMNLASRCREAISHVAMLKKELAMQQKRTAAALASHREQNQRMADSLTNSMELSRRSRTSSEASGDAKDENLARLVTATPSPLRANLKECLSPTSSKTTIFARPPSPPEEARDSPPTDLAPSPPVSSRRSSSDEDEDVIAQVSTVSNSPTESYKDAGKSTSTSDEESGPNVQATPKRGGKWVPNLKGPSVRGGDDEGGLFPPSASPQVFSGKQKSYNEEFPGDIQNGKDDGSGAFPSSAPQQRKINLLNSIDAFEQSFSVDFPDSFTHKDINADLEVKTRKIDIYNPFFSTPERFAGRSKIERDLFRDEEEKKTNEPSRPFESAYKASNFETPPRVPRVNVGVSAGEPPRPEKSENSAARERYERALQPRQGTAATDKTSKSSSPSALLRRNTNNDSNNLFSDPGESMNVQKERGASVVDILDAFEGCMDSAEETSEKSNRRLSTRRNVKQPISYAEPPLNTKLRRGDTFFPKAEEEQKPQLVTPRAVSP</sequence>
<reference evidence="5" key="1">
    <citation type="journal article" date="2021" name="Sci. Rep.">
        <title>Diploid genomic architecture of Nitzschia inconspicua, an elite biomass production diatom.</title>
        <authorList>
            <person name="Oliver A."/>
            <person name="Podell S."/>
            <person name="Pinowska A."/>
            <person name="Traller J.C."/>
            <person name="Smith S.R."/>
            <person name="McClure R."/>
            <person name="Beliaev A."/>
            <person name="Bohutskyi P."/>
            <person name="Hill E.A."/>
            <person name="Rabines A."/>
            <person name="Zheng H."/>
            <person name="Allen L.Z."/>
            <person name="Kuo A."/>
            <person name="Grigoriev I.V."/>
            <person name="Allen A.E."/>
            <person name="Hazlebeck D."/>
            <person name="Allen E.E."/>
        </authorList>
    </citation>
    <scope>NUCLEOTIDE SEQUENCE</scope>
    <source>
        <strain evidence="5">Hildebrandi</strain>
    </source>
</reference>
<dbReference type="OrthoDB" id="48091at2759"/>
<feature type="compositionally biased region" description="Basic and acidic residues" evidence="3">
    <location>
        <begin position="450"/>
        <end position="468"/>
    </location>
</feature>
<feature type="compositionally biased region" description="Low complexity" evidence="3">
    <location>
        <begin position="474"/>
        <end position="488"/>
    </location>
</feature>
<keyword evidence="6" id="KW-1185">Reference proteome</keyword>
<evidence type="ECO:0000259" key="4">
    <source>
        <dbReference type="Pfam" id="PF07557"/>
    </source>
</evidence>
<dbReference type="Pfam" id="PF07557">
    <property type="entry name" value="Shugoshin_C"/>
    <property type="match status" value="1"/>
</dbReference>
<feature type="compositionally biased region" description="Basic and acidic residues" evidence="3">
    <location>
        <begin position="407"/>
        <end position="417"/>
    </location>
</feature>
<feature type="domain" description="Shugoshin C-terminal" evidence="4">
    <location>
        <begin position="547"/>
        <end position="567"/>
    </location>
</feature>
<name>A0A9K3LVD2_9STRA</name>
<comment type="similarity">
    <text evidence="1">Belongs to the shugoshin family.</text>
</comment>
<gene>
    <name evidence="5" type="ORF">IV203_031700</name>
</gene>
<keyword evidence="2" id="KW-0159">Chromosome partition</keyword>
<dbReference type="InterPro" id="IPR011515">
    <property type="entry name" value="Shugoshin_C"/>
</dbReference>
<feature type="region of interest" description="Disordered" evidence="3">
    <location>
        <begin position="407"/>
        <end position="515"/>
    </location>
</feature>
<feature type="region of interest" description="Disordered" evidence="3">
    <location>
        <begin position="1"/>
        <end position="64"/>
    </location>
</feature>
<proteinExistence type="inferred from homology"/>
<evidence type="ECO:0000256" key="1">
    <source>
        <dbReference type="ARBA" id="ARBA00010845"/>
    </source>
</evidence>